<dbReference type="InterPro" id="IPR029071">
    <property type="entry name" value="Ubiquitin-like_domsf"/>
</dbReference>
<dbReference type="SUPFAM" id="SSF54236">
    <property type="entry name" value="Ubiquitin-like"/>
    <property type="match status" value="1"/>
</dbReference>
<dbReference type="SUPFAM" id="SSF50729">
    <property type="entry name" value="PH domain-like"/>
    <property type="match status" value="1"/>
</dbReference>
<reference evidence="8" key="2">
    <citation type="submission" date="2025-08" db="UniProtKB">
        <authorList>
            <consortium name="Ensembl"/>
        </authorList>
    </citation>
    <scope>IDENTIFICATION</scope>
</reference>
<dbReference type="InterPro" id="IPR019747">
    <property type="entry name" value="FERM_CS"/>
</dbReference>
<dbReference type="GO" id="GO:0005856">
    <property type="term" value="C:cytoskeleton"/>
    <property type="evidence" value="ECO:0007669"/>
    <property type="project" value="UniProtKB-SubCell"/>
</dbReference>
<reference evidence="8" key="1">
    <citation type="submission" date="2019-06" db="EMBL/GenBank/DDBJ databases">
        <authorList>
            <consortium name="Wellcome Sanger Institute Data Sharing"/>
        </authorList>
    </citation>
    <scope>NUCLEOTIDE SEQUENCE [LARGE SCALE GENOMIC DNA]</scope>
</reference>
<dbReference type="InterPro" id="IPR014847">
    <property type="entry name" value="FA"/>
</dbReference>
<keyword evidence="9" id="KW-1185">Reference proteome</keyword>
<keyword evidence="2" id="KW-0963">Cytoplasm</keyword>
<dbReference type="PIRSF" id="PIRSF002304">
    <property type="entry name" value="Membrane_skeletal_4_1"/>
    <property type="match status" value="1"/>
</dbReference>
<evidence type="ECO:0000313" key="8">
    <source>
        <dbReference type="Ensembl" id="ENSMMDP00005046333.1"/>
    </source>
</evidence>
<evidence type="ECO:0000259" key="7">
    <source>
        <dbReference type="PROSITE" id="PS50057"/>
    </source>
</evidence>
<comment type="subcellular location">
    <subcellularLocation>
        <location evidence="1">Cytoplasm</location>
        <location evidence="1">Cytoskeleton</location>
    </subcellularLocation>
</comment>
<evidence type="ECO:0000256" key="3">
    <source>
        <dbReference type="ARBA" id="ARBA00022553"/>
    </source>
</evidence>
<dbReference type="SUPFAM" id="SSF47031">
    <property type="entry name" value="Second domain of FERM"/>
    <property type="match status" value="1"/>
</dbReference>
<dbReference type="SMART" id="SM01195">
    <property type="entry name" value="FA"/>
    <property type="match status" value="1"/>
</dbReference>
<dbReference type="InterPro" id="IPR018980">
    <property type="entry name" value="FERM_PH-like_C"/>
</dbReference>
<protein>
    <submittedName>
        <fullName evidence="8">Erythrocyte membrane protein band 4.1 like 2</fullName>
    </submittedName>
</protein>
<evidence type="ECO:0000256" key="5">
    <source>
        <dbReference type="ARBA" id="ARBA00023212"/>
    </source>
</evidence>
<dbReference type="InterPro" id="IPR000299">
    <property type="entry name" value="FERM_domain"/>
</dbReference>
<dbReference type="InterPro" id="IPR011993">
    <property type="entry name" value="PH-like_dom_sf"/>
</dbReference>
<dbReference type="PROSITE" id="PS50057">
    <property type="entry name" value="FERM_3"/>
    <property type="match status" value="1"/>
</dbReference>
<dbReference type="Pfam" id="PF09380">
    <property type="entry name" value="FERM_C"/>
    <property type="match status" value="1"/>
</dbReference>
<dbReference type="GO" id="GO:0003779">
    <property type="term" value="F:actin binding"/>
    <property type="evidence" value="ECO:0007669"/>
    <property type="project" value="UniProtKB-KW"/>
</dbReference>
<dbReference type="Gene3D" id="1.20.80.10">
    <property type="match status" value="1"/>
</dbReference>
<organism evidence="8 9">
    <name type="scientific">Myripristis murdjan</name>
    <name type="common">pinecone soldierfish</name>
    <dbReference type="NCBI Taxonomy" id="586833"/>
    <lineage>
        <taxon>Eukaryota</taxon>
        <taxon>Metazoa</taxon>
        <taxon>Chordata</taxon>
        <taxon>Craniata</taxon>
        <taxon>Vertebrata</taxon>
        <taxon>Euteleostomi</taxon>
        <taxon>Actinopterygii</taxon>
        <taxon>Neopterygii</taxon>
        <taxon>Teleostei</taxon>
        <taxon>Neoteleostei</taxon>
        <taxon>Acanthomorphata</taxon>
        <taxon>Holocentriformes</taxon>
        <taxon>Holocentridae</taxon>
        <taxon>Myripristis</taxon>
    </lineage>
</organism>
<dbReference type="PRINTS" id="PR00935">
    <property type="entry name" value="BAND41"/>
</dbReference>
<sequence length="727" mass="82120">MATAPIGLTKECIARSQTDRLRQSGGKAEKKNRETLIEKKMERERGKQTHISNTALLDHKREKRAKGQYLFFKVCEHLNLLEKDYFGLTYKDNHEQRCWLDPTKEIKRQIRNNWQFAFNVKFYPPDPSLLTEDITRYLLCLQLREDVASGRLPCSFVTHALLGSYTLQAELGDYEPEQPRPLDYISQLTFAPNQNKEMEEKILELYMSHRGMTPAQADSQFLENAKKLSMYGVDLHHAKDSEGVDIMLGVCANGLLVYKDRLRINRFAWPKILKISYKRNNFYIKIRPGEAEQFESTVGFKLPNHRSAKRLWKVCVENHSFFRLNTPEPPTKARFLTLGSKFRYSGRTQTQTRQASSLIDRPAPTFERTSSKRISRSLDGGNSHSHRHTHRHTQSNLFHLIYFMFCGHVTLLFLFFSPHVCRVCVCTSLCVCALAHMCVRVYVLTMAPPVTPPVQQEVREQEVKAAEEAVALEEAKAGKQESISSESESEEEAEYHPNVAASISHTQIPEEKEEEIEEEKREEDMKVENSYSTPDAASLPTVASQSAEAAAAEGTAALVALAEEEKEPKMNGETSLAEAEPRPQVICCSEPPVVKTEMVTISDTFAAQKTEIATKEVPIVHTETKTITYEAAQLDGSADGEPGVLMTAQTITSESLCTTTTTHITKTLKGGLSETRIEKRIVITGDADIDHDQALAQAIKEAKEQHPDMSVTRVVVHKETELAEEED</sequence>
<dbReference type="FunFam" id="2.30.29.30:FF:000001">
    <property type="entry name" value="Erythrocyte membrane protein band 4.1"/>
    <property type="match status" value="1"/>
</dbReference>
<dbReference type="FunFam" id="1.20.80.10:FF:000001">
    <property type="entry name" value="Erythrocyte membrane protein band 4.1"/>
    <property type="match status" value="1"/>
</dbReference>
<keyword evidence="3" id="KW-0597">Phosphoprotein</keyword>
<evidence type="ECO:0000256" key="1">
    <source>
        <dbReference type="ARBA" id="ARBA00004245"/>
    </source>
</evidence>
<dbReference type="Pfam" id="PF05902">
    <property type="entry name" value="4_1_CTD"/>
    <property type="match status" value="1"/>
</dbReference>
<dbReference type="SMART" id="SM00295">
    <property type="entry name" value="B41"/>
    <property type="match status" value="1"/>
</dbReference>
<dbReference type="Gene3D" id="2.30.29.30">
    <property type="entry name" value="Pleckstrin-homology domain (PH domain)/Phosphotyrosine-binding domain (PTB)"/>
    <property type="match status" value="1"/>
</dbReference>
<dbReference type="Proteomes" id="UP000472263">
    <property type="component" value="Chromosome 24"/>
</dbReference>
<dbReference type="InterPro" id="IPR014352">
    <property type="entry name" value="FERM/acyl-CoA-bd_prot_sf"/>
</dbReference>
<keyword evidence="5" id="KW-0206">Cytoskeleton</keyword>
<dbReference type="Pfam" id="PF08736">
    <property type="entry name" value="FA"/>
    <property type="match status" value="1"/>
</dbReference>
<dbReference type="PROSITE" id="PS00660">
    <property type="entry name" value="FERM_1"/>
    <property type="match status" value="1"/>
</dbReference>
<accession>A0A668A588</accession>
<reference evidence="8" key="3">
    <citation type="submission" date="2025-09" db="UniProtKB">
        <authorList>
            <consortium name="Ensembl"/>
        </authorList>
    </citation>
    <scope>IDENTIFICATION</scope>
</reference>
<dbReference type="CDD" id="cd14473">
    <property type="entry name" value="FERM_B-lobe"/>
    <property type="match status" value="1"/>
</dbReference>
<dbReference type="InterPro" id="IPR008379">
    <property type="entry name" value="Band_4.1_C"/>
</dbReference>
<feature type="compositionally biased region" description="Polar residues" evidence="6">
    <location>
        <begin position="346"/>
        <end position="357"/>
    </location>
</feature>
<evidence type="ECO:0000256" key="6">
    <source>
        <dbReference type="SAM" id="MobiDB-lite"/>
    </source>
</evidence>
<evidence type="ECO:0000256" key="4">
    <source>
        <dbReference type="ARBA" id="ARBA00023203"/>
    </source>
</evidence>
<dbReference type="InterPro" id="IPR019749">
    <property type="entry name" value="Band_41_domain"/>
</dbReference>
<dbReference type="Pfam" id="PF09379">
    <property type="entry name" value="FERM_N"/>
    <property type="match status" value="1"/>
</dbReference>
<dbReference type="InterPro" id="IPR019748">
    <property type="entry name" value="FERM_central"/>
</dbReference>
<evidence type="ECO:0000256" key="2">
    <source>
        <dbReference type="ARBA" id="ARBA00022490"/>
    </source>
</evidence>
<feature type="region of interest" description="Disordered" evidence="6">
    <location>
        <begin position="474"/>
        <end position="537"/>
    </location>
</feature>
<keyword evidence="4" id="KW-0009">Actin-binding</keyword>
<dbReference type="Ensembl" id="ENSMMDT00005047252.1">
    <property type="protein sequence ID" value="ENSMMDP00005046333.1"/>
    <property type="gene ID" value="ENSMMDG00005018346.1"/>
</dbReference>
<dbReference type="GO" id="GO:0031032">
    <property type="term" value="P:actomyosin structure organization"/>
    <property type="evidence" value="ECO:0007669"/>
    <property type="project" value="TreeGrafter"/>
</dbReference>
<dbReference type="FunFam" id="3.10.20.90:FF:000002">
    <property type="entry name" value="Erythrocyte protein band 4.1-like 3"/>
    <property type="match status" value="1"/>
</dbReference>
<proteinExistence type="predicted"/>
<dbReference type="PANTHER" id="PTHR23280:SF20">
    <property type="entry name" value="BAND 4.1-LIKE PROTEIN 3"/>
    <property type="match status" value="1"/>
</dbReference>
<feature type="region of interest" description="Disordered" evidence="6">
    <location>
        <begin position="346"/>
        <end position="389"/>
    </location>
</feature>
<dbReference type="SMART" id="SM01196">
    <property type="entry name" value="FERM_C"/>
    <property type="match status" value="1"/>
</dbReference>
<dbReference type="GO" id="GO:0005886">
    <property type="term" value="C:plasma membrane"/>
    <property type="evidence" value="ECO:0007669"/>
    <property type="project" value="TreeGrafter"/>
</dbReference>
<name>A0A668A588_9TELE</name>
<dbReference type="Pfam" id="PF00373">
    <property type="entry name" value="FERM_M"/>
    <property type="match status" value="1"/>
</dbReference>
<feature type="compositionally biased region" description="Basic and acidic residues" evidence="6">
    <location>
        <begin position="518"/>
        <end position="527"/>
    </location>
</feature>
<dbReference type="CDD" id="cd13184">
    <property type="entry name" value="FERM_C_4_1_family"/>
    <property type="match status" value="1"/>
</dbReference>
<gene>
    <name evidence="8" type="primary">EPB41L2</name>
    <name evidence="8" type="synonym">epb41l2</name>
</gene>
<dbReference type="InterPro" id="IPR018979">
    <property type="entry name" value="FERM_N"/>
</dbReference>
<dbReference type="PROSITE" id="PS00661">
    <property type="entry name" value="FERM_2"/>
    <property type="match status" value="1"/>
</dbReference>
<dbReference type="InterPro" id="IPR035963">
    <property type="entry name" value="FERM_2"/>
</dbReference>
<dbReference type="Gene3D" id="3.10.20.90">
    <property type="entry name" value="Phosphatidylinositol 3-kinase Catalytic Subunit, Chain A, domain 1"/>
    <property type="match status" value="1"/>
</dbReference>
<dbReference type="PRINTS" id="PR00661">
    <property type="entry name" value="ERMFAMILY"/>
</dbReference>
<dbReference type="GeneTree" id="ENSGT00940000155617"/>
<dbReference type="AlphaFoldDB" id="A0A668A588"/>
<dbReference type="GO" id="GO:0005198">
    <property type="term" value="F:structural molecule activity"/>
    <property type="evidence" value="ECO:0007669"/>
    <property type="project" value="InterPro"/>
</dbReference>
<evidence type="ECO:0000313" key="9">
    <source>
        <dbReference type="Proteomes" id="UP000472263"/>
    </source>
</evidence>
<dbReference type="PANTHER" id="PTHR23280">
    <property type="entry name" value="4.1 G PROTEIN"/>
    <property type="match status" value="1"/>
</dbReference>
<feature type="domain" description="FERM" evidence="7">
    <location>
        <begin position="45"/>
        <end position="326"/>
    </location>
</feature>
<dbReference type="InterPro" id="IPR000798">
    <property type="entry name" value="Ez/rad/moesin-like"/>
</dbReference>